<gene>
    <name evidence="2" type="ORF">IAB03_02130</name>
</gene>
<reference evidence="2" key="2">
    <citation type="journal article" date="2021" name="PeerJ">
        <title>Extensive microbial diversity within the chicken gut microbiome revealed by metagenomics and culture.</title>
        <authorList>
            <person name="Gilroy R."/>
            <person name="Ravi A."/>
            <person name="Getino M."/>
            <person name="Pursley I."/>
            <person name="Horton D.L."/>
            <person name="Alikhan N.F."/>
            <person name="Baker D."/>
            <person name="Gharbi K."/>
            <person name="Hall N."/>
            <person name="Watson M."/>
            <person name="Adriaenssens E.M."/>
            <person name="Foster-Nyarko E."/>
            <person name="Jarju S."/>
            <person name="Secka A."/>
            <person name="Antonio M."/>
            <person name="Oren A."/>
            <person name="Chaudhuri R.R."/>
            <person name="La Ragione R."/>
            <person name="Hildebrand F."/>
            <person name="Pallen M.J."/>
        </authorList>
    </citation>
    <scope>NUCLEOTIDE SEQUENCE</scope>
    <source>
        <strain evidence="2">CHK158-818</strain>
    </source>
</reference>
<keyword evidence="1" id="KW-0732">Signal</keyword>
<sequence>MKRQFLLAITAILFNATGFAQDANHNKGGAYTKKCSYNLVGEEDTQYNLSDKSVLDRILFGSTNSLVEYVFQASLDQPSVLALRIVNEGPETYRLETLTMKNREEVAKMIQEVSAETGRINVPGKLQAQLPMEVMEKIREHNKNVRRNSLSDEPYKSYRPEPKSFNISPALAEKLHEKTALLTKNFTGKGSQRLIADGNTVTYRCITGDEVRSLTVHSPQSGAQQLSDVCLEIIRSYGTADNDEHYIELLDKITL</sequence>
<feature type="signal peptide" evidence="1">
    <location>
        <begin position="1"/>
        <end position="20"/>
    </location>
</feature>
<name>A0A9D1SBS2_9BACT</name>
<protein>
    <submittedName>
        <fullName evidence="2">Uncharacterized protein</fullName>
    </submittedName>
</protein>
<evidence type="ECO:0000256" key="1">
    <source>
        <dbReference type="SAM" id="SignalP"/>
    </source>
</evidence>
<evidence type="ECO:0000313" key="3">
    <source>
        <dbReference type="Proteomes" id="UP000824112"/>
    </source>
</evidence>
<accession>A0A9D1SBS2</accession>
<reference evidence="2" key="1">
    <citation type="submission" date="2020-10" db="EMBL/GenBank/DDBJ databases">
        <authorList>
            <person name="Gilroy R."/>
        </authorList>
    </citation>
    <scope>NUCLEOTIDE SEQUENCE</scope>
    <source>
        <strain evidence="2">CHK158-818</strain>
    </source>
</reference>
<dbReference type="Proteomes" id="UP000824112">
    <property type="component" value="Unassembled WGS sequence"/>
</dbReference>
<evidence type="ECO:0000313" key="2">
    <source>
        <dbReference type="EMBL" id="HIU54589.1"/>
    </source>
</evidence>
<organism evidence="2 3">
    <name type="scientific">Candidatus Gallibacteroides avistercoris</name>
    <dbReference type="NCBI Taxonomy" id="2840833"/>
    <lineage>
        <taxon>Bacteria</taxon>
        <taxon>Pseudomonadati</taxon>
        <taxon>Bacteroidota</taxon>
        <taxon>Bacteroidia</taxon>
        <taxon>Bacteroidales</taxon>
        <taxon>Bacteroidaceae</taxon>
        <taxon>Bacteroidaceae incertae sedis</taxon>
        <taxon>Candidatus Gallibacteroides</taxon>
    </lineage>
</organism>
<dbReference type="EMBL" id="DVNA01000047">
    <property type="protein sequence ID" value="HIU54589.1"/>
    <property type="molecule type" value="Genomic_DNA"/>
</dbReference>
<proteinExistence type="predicted"/>
<feature type="chain" id="PRO_5038822265" evidence="1">
    <location>
        <begin position="21"/>
        <end position="255"/>
    </location>
</feature>
<comment type="caution">
    <text evidence="2">The sequence shown here is derived from an EMBL/GenBank/DDBJ whole genome shotgun (WGS) entry which is preliminary data.</text>
</comment>
<dbReference type="AlphaFoldDB" id="A0A9D1SBS2"/>